<keyword evidence="1" id="KW-1133">Transmembrane helix</keyword>
<evidence type="ECO:0000256" key="1">
    <source>
        <dbReference type="SAM" id="Phobius"/>
    </source>
</evidence>
<dbReference type="Pfam" id="PF13795">
    <property type="entry name" value="HupE_UreJ_2"/>
    <property type="match status" value="1"/>
</dbReference>
<feature type="transmembrane region" description="Helical" evidence="1">
    <location>
        <begin position="206"/>
        <end position="225"/>
    </location>
</feature>
<evidence type="ECO:0000313" key="3">
    <source>
        <dbReference type="EMBL" id="MFB9230875.1"/>
    </source>
</evidence>
<feature type="transmembrane region" description="Helical" evidence="1">
    <location>
        <begin position="269"/>
        <end position="292"/>
    </location>
</feature>
<evidence type="ECO:0000313" key="4">
    <source>
        <dbReference type="Proteomes" id="UP001589683"/>
    </source>
</evidence>
<feature type="transmembrane region" description="Helical" evidence="1">
    <location>
        <begin position="313"/>
        <end position="331"/>
    </location>
</feature>
<dbReference type="RefSeq" id="WP_213891133.1">
    <property type="nucleotide sequence ID" value="NZ_JAGFNU010000019.1"/>
</dbReference>
<proteinExistence type="predicted"/>
<feature type="transmembrane region" description="Helical" evidence="1">
    <location>
        <begin position="237"/>
        <end position="257"/>
    </location>
</feature>
<keyword evidence="4" id="KW-1185">Reference proteome</keyword>
<feature type="transmembrane region" description="Helical" evidence="1">
    <location>
        <begin position="154"/>
        <end position="172"/>
    </location>
</feature>
<protein>
    <submittedName>
        <fullName evidence="3">HupE/UreJ family protein</fullName>
    </submittedName>
</protein>
<accession>A0ABV5JBP3</accession>
<keyword evidence="1" id="KW-0472">Membrane</keyword>
<reference evidence="3 4" key="1">
    <citation type="submission" date="2024-09" db="EMBL/GenBank/DDBJ databases">
        <authorList>
            <person name="Sun Q."/>
            <person name="Mori K."/>
        </authorList>
    </citation>
    <scope>NUCLEOTIDE SEQUENCE [LARGE SCALE GENOMIC DNA]</scope>
    <source>
        <strain evidence="3 4">CECT 8726</strain>
    </source>
</reference>
<dbReference type="Proteomes" id="UP001589683">
    <property type="component" value="Unassembled WGS sequence"/>
</dbReference>
<dbReference type="EMBL" id="JBHMEA010000008">
    <property type="protein sequence ID" value="MFB9230875.1"/>
    <property type="molecule type" value="Genomic_DNA"/>
</dbReference>
<evidence type="ECO:0000256" key="2">
    <source>
        <dbReference type="SAM" id="SignalP"/>
    </source>
</evidence>
<comment type="caution">
    <text evidence="3">The sequence shown here is derived from an EMBL/GenBank/DDBJ whole genome shotgun (WGS) entry which is preliminary data.</text>
</comment>
<name>A0ABV5JBP3_9RHOB</name>
<feature type="signal peptide" evidence="2">
    <location>
        <begin position="1"/>
        <end position="25"/>
    </location>
</feature>
<feature type="transmembrane region" description="Helical" evidence="1">
    <location>
        <begin position="179"/>
        <end position="200"/>
    </location>
</feature>
<keyword evidence="2" id="KW-0732">Signal</keyword>
<gene>
    <name evidence="3" type="ORF">ACFFUT_03615</name>
</gene>
<organism evidence="3 4">
    <name type="scientific">Pseudohalocynthiibacter aestuariivivens</name>
    <dbReference type="NCBI Taxonomy" id="1591409"/>
    <lineage>
        <taxon>Bacteria</taxon>
        <taxon>Pseudomonadati</taxon>
        <taxon>Pseudomonadota</taxon>
        <taxon>Alphaproteobacteria</taxon>
        <taxon>Rhodobacterales</taxon>
        <taxon>Paracoccaceae</taxon>
        <taxon>Pseudohalocynthiibacter</taxon>
    </lineage>
</organism>
<sequence>MTRFCLLIAALAFLCGSVTQSRAHALEPGYLEISALSDTTWRVFWSRPDVDGRAMDIQAVLPADCAPRSGPAPTFSNAAWTSGWIAVCTSGMTSGPLTIEKLEQTRTDVLVRYEIFPGEMRTSRLTPDQTGFIIEGETGWKSVLVAYVPLGFEHILSGVDHLLFVFALLLLISDGWRLVGAITAFTVAHSLTLAAATLGLVTLPPAPVEAVIALSIVFLASELLLRGKGAPRLSELYPWAISFSFGLLHGFGFAGALSEIGLPQWDIPLALLSFNLGVEIGQLGFVALVFAVGWAAKRVSGYPLHAITTPQTPASAVVAYAIGGVSAYWLVDRVAGFF</sequence>
<dbReference type="InterPro" id="IPR032809">
    <property type="entry name" value="Put_HupE_UreJ"/>
</dbReference>
<keyword evidence="1" id="KW-0812">Transmembrane</keyword>
<feature type="chain" id="PRO_5045651365" evidence="2">
    <location>
        <begin position="26"/>
        <end position="338"/>
    </location>
</feature>